<proteinExistence type="predicted"/>
<gene>
    <name evidence="1" type="ORF">I2F25_06300</name>
</gene>
<reference evidence="1 2" key="1">
    <citation type="submission" date="2019-08" db="EMBL/GenBank/DDBJ databases">
        <title>Five species of Acinetobacter isolated from floral nectar and animal pollinators.</title>
        <authorList>
            <person name="Hendry T.A."/>
        </authorList>
    </citation>
    <scope>NUCLEOTIDE SEQUENCE [LARGE SCALE GENOMIC DNA]</scope>
    <source>
        <strain evidence="1 2">MD18.27</strain>
    </source>
</reference>
<keyword evidence="2" id="KW-1185">Reference proteome</keyword>
<evidence type="ECO:0000313" key="1">
    <source>
        <dbReference type="EMBL" id="MEB5476658.1"/>
    </source>
</evidence>
<comment type="caution">
    <text evidence="1">The sequence shown here is derived from an EMBL/GenBank/DDBJ whole genome shotgun (WGS) entry which is preliminary data.</text>
</comment>
<dbReference type="RefSeq" id="WP_325775136.1">
    <property type="nucleotide sequence ID" value="NZ_VTDN01000004.1"/>
</dbReference>
<dbReference type="EMBL" id="VTDN01000004">
    <property type="protein sequence ID" value="MEB5476658.1"/>
    <property type="molecule type" value="Genomic_DNA"/>
</dbReference>
<organism evidence="1 2">
    <name type="scientific">Acinetobacter pollinis</name>
    <dbReference type="NCBI Taxonomy" id="2605270"/>
    <lineage>
        <taxon>Bacteria</taxon>
        <taxon>Pseudomonadati</taxon>
        <taxon>Pseudomonadota</taxon>
        <taxon>Gammaproteobacteria</taxon>
        <taxon>Moraxellales</taxon>
        <taxon>Moraxellaceae</taxon>
        <taxon>Acinetobacter</taxon>
    </lineage>
</organism>
<dbReference type="PROSITE" id="PS51257">
    <property type="entry name" value="PROKAR_LIPOPROTEIN"/>
    <property type="match status" value="1"/>
</dbReference>
<accession>A0ABU6DUY4</accession>
<name>A0ABU6DUY4_9GAMM</name>
<sequence>MPRSLNSPFTMTLCLFVFLFSGCKEKLDAVHQHQDIHTHSTEHASSTSRNILATSQDQTDIQELDQFNADFNTTTQEIYQELQQLKRQNMLRPDYLMQRKYDQARAAVNMLDDLELNTAQGKQIKDLLTKYWEQQALFLKSKTQVMPISPQPADVNDLIEAEKQLMKWKTS</sequence>
<evidence type="ECO:0000313" key="2">
    <source>
        <dbReference type="Proteomes" id="UP001339883"/>
    </source>
</evidence>
<protein>
    <submittedName>
        <fullName evidence="1">Uncharacterized protein</fullName>
    </submittedName>
</protein>
<dbReference type="Proteomes" id="UP001339883">
    <property type="component" value="Unassembled WGS sequence"/>
</dbReference>